<evidence type="ECO:0000256" key="2">
    <source>
        <dbReference type="ARBA" id="ARBA00022782"/>
    </source>
</evidence>
<feature type="region of interest" description="Disordered" evidence="10">
    <location>
        <begin position="160"/>
        <end position="212"/>
    </location>
</feature>
<evidence type="ECO:0000256" key="7">
    <source>
        <dbReference type="ARBA" id="ARBA00023254"/>
    </source>
</evidence>
<keyword evidence="1" id="KW-0677">Repeat</keyword>
<keyword evidence="6" id="KW-0804">Transcription</keyword>
<evidence type="ECO:0000256" key="8">
    <source>
        <dbReference type="ARBA" id="ARBA00040033"/>
    </source>
</evidence>
<dbReference type="PROSITE" id="PS50014">
    <property type="entry name" value="BROMODOMAIN_2"/>
    <property type="match status" value="1"/>
</dbReference>
<dbReference type="FunFam" id="1.20.920.10:FF:000002">
    <property type="entry name" value="Bromodomain-containing protein 4"/>
    <property type="match status" value="1"/>
</dbReference>
<evidence type="ECO:0000256" key="9">
    <source>
        <dbReference type="PROSITE-ProRule" id="PRU00035"/>
    </source>
</evidence>
<keyword evidence="13" id="KW-1185">Reference proteome</keyword>
<evidence type="ECO:0000313" key="13">
    <source>
        <dbReference type="Proteomes" id="UP000694428"/>
    </source>
</evidence>
<accession>A0A8C9F921</accession>
<dbReference type="PROSITE" id="PS00633">
    <property type="entry name" value="BROMODOMAIN_1"/>
    <property type="match status" value="1"/>
</dbReference>
<keyword evidence="5 9" id="KW-0103">Bromodomain</keyword>
<proteinExistence type="predicted"/>
<dbReference type="GO" id="GO:0051321">
    <property type="term" value="P:meiotic cell cycle"/>
    <property type="evidence" value="ECO:0007669"/>
    <property type="project" value="UniProtKB-KW"/>
</dbReference>
<dbReference type="InterPro" id="IPR036427">
    <property type="entry name" value="Bromodomain-like_sf"/>
</dbReference>
<dbReference type="GO" id="GO:0000785">
    <property type="term" value="C:chromatin"/>
    <property type="evidence" value="ECO:0007669"/>
    <property type="project" value="TreeGrafter"/>
</dbReference>
<dbReference type="InterPro" id="IPR050935">
    <property type="entry name" value="Bromo_chromatin_reader"/>
</dbReference>
<keyword evidence="3" id="KW-0744">Spermatogenesis</keyword>
<dbReference type="GO" id="GO:0006338">
    <property type="term" value="P:chromatin remodeling"/>
    <property type="evidence" value="ECO:0007669"/>
    <property type="project" value="TreeGrafter"/>
</dbReference>
<dbReference type="GO" id="GO:0006355">
    <property type="term" value="P:regulation of DNA-templated transcription"/>
    <property type="evidence" value="ECO:0007669"/>
    <property type="project" value="TreeGrafter"/>
</dbReference>
<evidence type="ECO:0000256" key="1">
    <source>
        <dbReference type="ARBA" id="ARBA00022737"/>
    </source>
</evidence>
<dbReference type="InterPro" id="IPR018359">
    <property type="entry name" value="Bromodomain_CS"/>
</dbReference>
<keyword evidence="2" id="KW-0221">Differentiation</keyword>
<keyword evidence="4" id="KW-0805">Transcription regulation</keyword>
<dbReference type="SUPFAM" id="SSF47370">
    <property type="entry name" value="Bromodomain"/>
    <property type="match status" value="1"/>
</dbReference>
<keyword evidence="7" id="KW-0469">Meiosis</keyword>
<dbReference type="CDD" id="cd05497">
    <property type="entry name" value="Bromo_Brdt_I_like"/>
    <property type="match status" value="1"/>
</dbReference>
<dbReference type="PRINTS" id="PR00503">
    <property type="entry name" value="BROMODOMAIN"/>
</dbReference>
<evidence type="ECO:0000256" key="5">
    <source>
        <dbReference type="ARBA" id="ARBA00023117"/>
    </source>
</evidence>
<dbReference type="GO" id="GO:0005634">
    <property type="term" value="C:nucleus"/>
    <property type="evidence" value="ECO:0007669"/>
    <property type="project" value="TreeGrafter"/>
</dbReference>
<dbReference type="SMART" id="SM00297">
    <property type="entry name" value="BROMO"/>
    <property type="match status" value="1"/>
</dbReference>
<feature type="compositionally biased region" description="Polar residues" evidence="10">
    <location>
        <begin position="179"/>
        <end position="209"/>
    </location>
</feature>
<organism evidence="12 13">
    <name type="scientific">Pavo cristatus</name>
    <name type="common">Indian peafowl</name>
    <name type="synonym">Blue peafowl</name>
    <dbReference type="NCBI Taxonomy" id="9049"/>
    <lineage>
        <taxon>Eukaryota</taxon>
        <taxon>Metazoa</taxon>
        <taxon>Chordata</taxon>
        <taxon>Craniata</taxon>
        <taxon>Vertebrata</taxon>
        <taxon>Euteleostomi</taxon>
        <taxon>Archelosauria</taxon>
        <taxon>Archosauria</taxon>
        <taxon>Dinosauria</taxon>
        <taxon>Saurischia</taxon>
        <taxon>Theropoda</taxon>
        <taxon>Coelurosauria</taxon>
        <taxon>Aves</taxon>
        <taxon>Neognathae</taxon>
        <taxon>Galloanserae</taxon>
        <taxon>Galliformes</taxon>
        <taxon>Phasianidae</taxon>
        <taxon>Phasianinae</taxon>
        <taxon>Pavo</taxon>
    </lineage>
</organism>
<reference evidence="12" key="2">
    <citation type="submission" date="2025-09" db="UniProtKB">
        <authorList>
            <consortium name="Ensembl"/>
        </authorList>
    </citation>
    <scope>IDENTIFICATION</scope>
</reference>
<dbReference type="InterPro" id="IPR001487">
    <property type="entry name" value="Bromodomain"/>
</dbReference>
<dbReference type="Ensembl" id="ENSPSTT00000012754.1">
    <property type="protein sequence ID" value="ENSPSTP00000012161.1"/>
    <property type="gene ID" value="ENSPSTG00000008549.1"/>
</dbReference>
<dbReference type="Pfam" id="PF00439">
    <property type="entry name" value="Bromodomain"/>
    <property type="match status" value="1"/>
</dbReference>
<protein>
    <recommendedName>
        <fullName evidence="8">Bromodomain testis-specific protein</fullName>
    </recommendedName>
</protein>
<evidence type="ECO:0000259" key="11">
    <source>
        <dbReference type="PROSITE" id="PS50014"/>
    </source>
</evidence>
<dbReference type="GO" id="GO:0030154">
    <property type="term" value="P:cell differentiation"/>
    <property type="evidence" value="ECO:0007669"/>
    <property type="project" value="UniProtKB-KW"/>
</dbReference>
<sequence length="369" mass="41903">MNPRGSLFPGKSCRTYGCMFLLKMSLPSQHHSLITNPPPPEYINNKNSGCQTNQLQYLQRVVMKAMWRHNFSWPFHQPVDAAALNLPDYYSIIKKPMDLSTIKKRLEHNYYTKAAECIDDFKTMFLNCYMYNKPGDDIVFMAQELEKVFMQKIAQMPPEEILIPDKGKRKEKLSEGNGYPNSGTSSKQSTRQKQAESGEQPTVITQEPQKATLPPLSAAQLTALMPAAVPITKTKKGVKRKADTTTPTSILMTSSESSATCNKRKTVKTCKGENECMIPKKILKKGLPDSQRSPRVLKKIQLSKQLKYCNEILKEMFSKKHSAYAWPFLRSEDVVSFSLGEKKGMTKCPTDLETIKVSMFWRGLDNFFA</sequence>
<dbReference type="Proteomes" id="UP000694428">
    <property type="component" value="Unplaced"/>
</dbReference>
<name>A0A8C9F921_PAVCR</name>
<evidence type="ECO:0000256" key="4">
    <source>
        <dbReference type="ARBA" id="ARBA00023015"/>
    </source>
</evidence>
<dbReference type="PANTHER" id="PTHR22880">
    <property type="entry name" value="FALZ-RELATED BROMODOMAIN-CONTAINING PROTEINS"/>
    <property type="match status" value="1"/>
</dbReference>
<dbReference type="PANTHER" id="PTHR22880:SF175">
    <property type="entry name" value="BROMODOMAIN TESTIS-SPECIFIC PROTEIN"/>
    <property type="match status" value="1"/>
</dbReference>
<feature type="domain" description="Bromo" evidence="11">
    <location>
        <begin position="67"/>
        <end position="139"/>
    </location>
</feature>
<evidence type="ECO:0000313" key="12">
    <source>
        <dbReference type="Ensembl" id="ENSPSTP00000012161.1"/>
    </source>
</evidence>
<dbReference type="GO" id="GO:0007283">
    <property type="term" value="P:spermatogenesis"/>
    <property type="evidence" value="ECO:0007669"/>
    <property type="project" value="UniProtKB-KW"/>
</dbReference>
<evidence type="ECO:0000256" key="3">
    <source>
        <dbReference type="ARBA" id="ARBA00022871"/>
    </source>
</evidence>
<evidence type="ECO:0000256" key="10">
    <source>
        <dbReference type="SAM" id="MobiDB-lite"/>
    </source>
</evidence>
<dbReference type="AlphaFoldDB" id="A0A8C9F921"/>
<feature type="compositionally biased region" description="Basic and acidic residues" evidence="10">
    <location>
        <begin position="163"/>
        <end position="174"/>
    </location>
</feature>
<evidence type="ECO:0000256" key="6">
    <source>
        <dbReference type="ARBA" id="ARBA00023163"/>
    </source>
</evidence>
<reference evidence="12" key="1">
    <citation type="submission" date="2025-08" db="UniProtKB">
        <authorList>
            <consortium name="Ensembl"/>
        </authorList>
    </citation>
    <scope>IDENTIFICATION</scope>
</reference>
<dbReference type="Gene3D" id="1.20.920.10">
    <property type="entry name" value="Bromodomain-like"/>
    <property type="match status" value="2"/>
</dbReference>
<dbReference type="InterPro" id="IPR043508">
    <property type="entry name" value="Bromo_Brdt_I"/>
</dbReference>